<organism evidence="1 2">
    <name type="scientific">Podarcis lilfordi</name>
    <name type="common">Lilford's wall lizard</name>
    <dbReference type="NCBI Taxonomy" id="74358"/>
    <lineage>
        <taxon>Eukaryota</taxon>
        <taxon>Metazoa</taxon>
        <taxon>Chordata</taxon>
        <taxon>Craniata</taxon>
        <taxon>Vertebrata</taxon>
        <taxon>Euteleostomi</taxon>
        <taxon>Lepidosauria</taxon>
        <taxon>Squamata</taxon>
        <taxon>Bifurcata</taxon>
        <taxon>Unidentata</taxon>
        <taxon>Episquamata</taxon>
        <taxon>Laterata</taxon>
        <taxon>Lacertibaenia</taxon>
        <taxon>Lacertidae</taxon>
        <taxon>Podarcis</taxon>
    </lineage>
</organism>
<proteinExistence type="predicted"/>
<keyword evidence="2" id="KW-1185">Reference proteome</keyword>
<dbReference type="Proteomes" id="UP001178461">
    <property type="component" value="Chromosome 10"/>
</dbReference>
<evidence type="ECO:0000313" key="1">
    <source>
        <dbReference type="EMBL" id="CAI5785148.1"/>
    </source>
</evidence>
<dbReference type="EMBL" id="OX395135">
    <property type="protein sequence ID" value="CAI5785148.1"/>
    <property type="molecule type" value="Genomic_DNA"/>
</dbReference>
<reference evidence="1" key="1">
    <citation type="submission" date="2022-12" db="EMBL/GenBank/DDBJ databases">
        <authorList>
            <person name="Alioto T."/>
            <person name="Alioto T."/>
            <person name="Gomez Garrido J."/>
        </authorList>
    </citation>
    <scope>NUCLEOTIDE SEQUENCE</scope>
</reference>
<dbReference type="AlphaFoldDB" id="A0AA35KXE5"/>
<evidence type="ECO:0000313" key="2">
    <source>
        <dbReference type="Proteomes" id="UP001178461"/>
    </source>
</evidence>
<protein>
    <submittedName>
        <fullName evidence="1">Uncharacterized protein</fullName>
    </submittedName>
</protein>
<sequence length="133" mass="15348">MFLAAALKPLSEFNTAFQSEEVQIHRLEEEMCRLIRRILGGYQPGPSHKGVHEKKIFQSVRRFYEAVLQKMFSSFSLDNPLLRDLKVLDPIARLDFTPGAVERLVALLSQLSLSEDKLREKLIDYQLTDSKQL</sequence>
<gene>
    <name evidence="1" type="ORF">PODLI_1B001629</name>
</gene>
<accession>A0AA35KXE5</accession>
<name>A0AA35KXE5_9SAUR</name>